<dbReference type="Proteomes" id="UP000001058">
    <property type="component" value="Unassembled WGS sequence"/>
</dbReference>
<keyword evidence="4" id="KW-1185">Reference proteome</keyword>
<dbReference type="EMBL" id="GL378352">
    <property type="protein sequence ID" value="EFJ46206.1"/>
    <property type="molecule type" value="Genomic_DNA"/>
</dbReference>
<dbReference type="RefSeq" id="XP_002952653.1">
    <property type="nucleotide sequence ID" value="XM_002952607.1"/>
</dbReference>
<reference evidence="3 4" key="1">
    <citation type="journal article" date="2010" name="Science">
        <title>Genomic analysis of organismal complexity in the multicellular green alga Volvox carteri.</title>
        <authorList>
            <person name="Prochnik S.E."/>
            <person name="Umen J."/>
            <person name="Nedelcu A.M."/>
            <person name="Hallmann A."/>
            <person name="Miller S.M."/>
            <person name="Nishii I."/>
            <person name="Ferris P."/>
            <person name="Kuo A."/>
            <person name="Mitros T."/>
            <person name="Fritz-Laylin L.K."/>
            <person name="Hellsten U."/>
            <person name="Chapman J."/>
            <person name="Simakov O."/>
            <person name="Rensing S.A."/>
            <person name="Terry A."/>
            <person name="Pangilinan J."/>
            <person name="Kapitonov V."/>
            <person name="Jurka J."/>
            <person name="Salamov A."/>
            <person name="Shapiro H."/>
            <person name="Schmutz J."/>
            <person name="Grimwood J."/>
            <person name="Lindquist E."/>
            <person name="Lucas S."/>
            <person name="Grigoriev I.V."/>
            <person name="Schmitt R."/>
            <person name="Kirk D."/>
            <person name="Rokhsar D.S."/>
        </authorList>
    </citation>
    <scope>NUCLEOTIDE SEQUENCE [LARGE SCALE GENOMIC DNA]</scope>
    <source>
        <strain evidence="4">f. Nagariensis / Eve</strain>
    </source>
</reference>
<name>D8U222_VOLCA</name>
<accession>D8U222</accession>
<feature type="region of interest" description="Disordered" evidence="2">
    <location>
        <begin position="365"/>
        <end position="404"/>
    </location>
</feature>
<feature type="compositionally biased region" description="Low complexity" evidence="2">
    <location>
        <begin position="797"/>
        <end position="807"/>
    </location>
</feature>
<evidence type="ECO:0000256" key="2">
    <source>
        <dbReference type="SAM" id="MobiDB-lite"/>
    </source>
</evidence>
<feature type="compositionally biased region" description="Pro residues" evidence="2">
    <location>
        <begin position="1262"/>
        <end position="1277"/>
    </location>
</feature>
<feature type="region of interest" description="Disordered" evidence="2">
    <location>
        <begin position="673"/>
        <end position="694"/>
    </location>
</feature>
<feature type="region of interest" description="Disordered" evidence="2">
    <location>
        <begin position="481"/>
        <end position="544"/>
    </location>
</feature>
<dbReference type="PANTHER" id="PTHR13037:SF24">
    <property type="entry name" value="POLYCOMB PROTEIN PCL-RELATED"/>
    <property type="match status" value="1"/>
</dbReference>
<evidence type="ECO:0000313" key="3">
    <source>
        <dbReference type="EMBL" id="EFJ46206.1"/>
    </source>
</evidence>
<protein>
    <submittedName>
        <fullName evidence="3">Uncharacterized protein</fullName>
    </submittedName>
</protein>
<feature type="region of interest" description="Disordered" evidence="2">
    <location>
        <begin position="63"/>
        <end position="84"/>
    </location>
</feature>
<organism evidence="4">
    <name type="scientific">Volvox carteri f. nagariensis</name>
    <dbReference type="NCBI Taxonomy" id="3068"/>
    <lineage>
        <taxon>Eukaryota</taxon>
        <taxon>Viridiplantae</taxon>
        <taxon>Chlorophyta</taxon>
        <taxon>core chlorophytes</taxon>
        <taxon>Chlorophyceae</taxon>
        <taxon>CS clade</taxon>
        <taxon>Chlamydomonadales</taxon>
        <taxon>Volvocaceae</taxon>
        <taxon>Volvox</taxon>
    </lineage>
</organism>
<evidence type="ECO:0000256" key="1">
    <source>
        <dbReference type="ARBA" id="ARBA00022581"/>
    </source>
</evidence>
<feature type="compositionally biased region" description="Low complexity" evidence="2">
    <location>
        <begin position="380"/>
        <end position="395"/>
    </location>
</feature>
<dbReference type="GeneID" id="9627236"/>
<feature type="region of interest" description="Disordered" evidence="2">
    <location>
        <begin position="226"/>
        <end position="250"/>
    </location>
</feature>
<feature type="compositionally biased region" description="Low complexity" evidence="2">
    <location>
        <begin position="880"/>
        <end position="891"/>
    </location>
</feature>
<proteinExistence type="predicted"/>
<dbReference type="KEGG" id="vcn:VOLCADRAFT_93413"/>
<feature type="region of interest" description="Disordered" evidence="2">
    <location>
        <begin position="1053"/>
        <end position="1078"/>
    </location>
</feature>
<feature type="compositionally biased region" description="Low complexity" evidence="2">
    <location>
        <begin position="1157"/>
        <end position="1168"/>
    </location>
</feature>
<feature type="compositionally biased region" description="Pro residues" evidence="2">
    <location>
        <begin position="892"/>
        <end position="901"/>
    </location>
</feature>
<feature type="region of interest" description="Disordered" evidence="2">
    <location>
        <begin position="773"/>
        <end position="905"/>
    </location>
</feature>
<dbReference type="InParanoid" id="D8U222"/>
<keyword evidence="1" id="KW-0945">Host-virus interaction</keyword>
<feature type="compositionally biased region" description="Pro residues" evidence="2">
    <location>
        <begin position="676"/>
        <end position="689"/>
    </location>
</feature>
<feature type="compositionally biased region" description="Polar residues" evidence="2">
    <location>
        <begin position="12"/>
        <end position="25"/>
    </location>
</feature>
<feature type="compositionally biased region" description="Gly residues" evidence="2">
    <location>
        <begin position="533"/>
        <end position="542"/>
    </location>
</feature>
<dbReference type="PANTHER" id="PTHR13037">
    <property type="entry name" value="FORMIN"/>
    <property type="match status" value="1"/>
</dbReference>
<dbReference type="OrthoDB" id="551373at2759"/>
<sequence>MDRPGSPRVRQLGSSTTYLHSSSPVLSPRKASLSLGRVGAPERTDVPPRPSLVQEHLERFKASLQDPDFPAGHNARKKVTKAYPSSSVDIEPQLRAMGAISQERKAVDNSSPLGPRQYWENARPAPGGPPPVSGEYLAKLDCGFNGHRGGGTAARIALLSQLGPNGGAHDARSWGRRVPPTSVLWADIAELRGARRLRQYIAERKREGESPLELLTDIADGWEELRHRQRQRQRRSQQMSEASPQLLPAGGNVVTAAAAELGSTGSVECQQQKTQSSPHPVVYVAESDWPTAAAAVAAAAAAAAAGTPGPLSASSSMAALLAPQPSTISTSGSVTRLVDGPAKPAPTSVVLVHFPRRKSADGGCCGGGGAAAASAPPPSSTLLPPRAPLRRASSSQTPATSEVKSSVSLSIPTACRCPGLGAEGSAAAAAVAAGFIPSLERYHTTYTLPSRALTTGADKLSPRTLVSSTRLVEVVEVVQGPRMRSQQRLSDSSGDVNGGGSGSWATATTPQLQRRRHSVADPSSWAARTGANAGSGGGGSGSGDSVRLAAEMSTLSSKMIALGPAFPVAAWASYTDADADVHAENADVDAETDAGASQASSPRLGTLATAERAVRRAQHWKRLAASPAAGTQIGPGAFSHVAAVTEEAAPARTLGLVPALATSASQIVVVASTPAASPPRAPPPPPPGPLQTERMKSRTVAQLEKCWSLNGRAAAAAAAAATTAAAATSTAGSTLSSSLRLPLLGSSSSACSCPSAVSTITTWSGASLTNVSASSSRDVRDAAAGHNQPYGGGGSAAGASTSTSGGAMDVIPESPREGEEDESTSSLGANCAHPHVRDSQPYQLHHQHQQEQQRRLHHHHQHVVSDPGMDTTPPPPPPQQQQQQQRPEILPVLPPRPPPPGALRSRSLNTLSVLTQSGAGPAEEFLDKDCGGGGGGSCRTRMRTGPLSNVRLGLAARRMRTQDLPPAAAGAAAAAAVVASPESSSASFAAGAGTAGSGAVHTRGRLCRGSLRRLLNDQVRVANMVYGSPYDELDGELDETDGHNYVELQDELPQQQRQGGERGEVLQPQPPSQPRAVPHVPATLERQQQQQLLPYQHGDAQGHGDGLRCSHSTVSSVAAAGDAASARTSATDHCADVLSLGGEPRALSSSFLTATTATSSTGSSSIAPSEDDGGSPAPSAEPSGWALAAVPPAPPLAVRISTASIAASSNGDGVVMSATLEATGLAALTSADAAAVAAAEDDEQQRNVEAALLRQQTDAAAAPPPLPPPPSPLPPPAVQNRVVKLKKHVAVAAVGSPRNIGRHHPAAASPRARFREYSLPKRSGGGFLIVTSSATARPAAGKATAATAASGSGGAGGTAVSASAHVEVDVGSLETHKGSWVYEAAAGGPGANVVPGRAVGASDDVTPVGPRASAPDGTTARTAALPDQGYWNPGMGCNIARIWCRW</sequence>
<feature type="region of interest" description="Disordered" evidence="2">
    <location>
        <begin position="919"/>
        <end position="943"/>
    </location>
</feature>
<gene>
    <name evidence="3" type="ORF">VOLCADRAFT_93413</name>
</gene>
<evidence type="ECO:0000313" key="4">
    <source>
        <dbReference type="Proteomes" id="UP000001058"/>
    </source>
</evidence>
<feature type="region of interest" description="Disordered" evidence="2">
    <location>
        <begin position="1"/>
        <end position="50"/>
    </location>
</feature>
<feature type="region of interest" description="Disordered" evidence="2">
    <location>
        <begin position="1157"/>
        <end position="1186"/>
    </location>
</feature>
<feature type="region of interest" description="Disordered" evidence="2">
    <location>
        <begin position="1258"/>
        <end position="1278"/>
    </location>
</feature>